<dbReference type="PANTHER" id="PTHR23500">
    <property type="entry name" value="SOLUTE CARRIER FAMILY 2, FACILITATED GLUCOSE TRANSPORTER"/>
    <property type="match status" value="1"/>
</dbReference>
<feature type="transmembrane region" description="Helical" evidence="11">
    <location>
        <begin position="20"/>
        <end position="40"/>
    </location>
</feature>
<evidence type="ECO:0000256" key="1">
    <source>
        <dbReference type="ARBA" id="ARBA00004141"/>
    </source>
</evidence>
<dbReference type="Gene3D" id="1.20.1250.20">
    <property type="entry name" value="MFS general substrate transporter like domains"/>
    <property type="match status" value="1"/>
</dbReference>
<reference evidence="13" key="2">
    <citation type="journal article" date="2024" name="Plant">
        <title>Genomic evolution and insights into agronomic trait innovations of Sesamum species.</title>
        <authorList>
            <person name="Miao H."/>
            <person name="Wang L."/>
            <person name="Qu L."/>
            <person name="Liu H."/>
            <person name="Sun Y."/>
            <person name="Le M."/>
            <person name="Wang Q."/>
            <person name="Wei S."/>
            <person name="Zheng Y."/>
            <person name="Lin W."/>
            <person name="Duan Y."/>
            <person name="Cao H."/>
            <person name="Xiong S."/>
            <person name="Wang X."/>
            <person name="Wei L."/>
            <person name="Li C."/>
            <person name="Ma Q."/>
            <person name="Ju M."/>
            <person name="Zhao R."/>
            <person name="Li G."/>
            <person name="Mu C."/>
            <person name="Tian Q."/>
            <person name="Mei H."/>
            <person name="Zhang T."/>
            <person name="Gao T."/>
            <person name="Zhang H."/>
        </authorList>
    </citation>
    <scope>NUCLEOTIDE SEQUENCE</scope>
    <source>
        <strain evidence="13">G01</strain>
    </source>
</reference>
<evidence type="ECO:0000259" key="12">
    <source>
        <dbReference type="PROSITE" id="PS50850"/>
    </source>
</evidence>
<dbReference type="PROSITE" id="PS50850">
    <property type="entry name" value="MFS"/>
    <property type="match status" value="1"/>
</dbReference>
<dbReference type="InterPro" id="IPR045262">
    <property type="entry name" value="STP/PLT_plant"/>
</dbReference>
<sequence length="527" mass="58484">MTGGGFGPGPGTGKEYPGNLTPYVIVTCVIAAMGGLIFGYDIGISGGVTSMDSFLEKFFPSVYKKQKADDTTNQYCKFDSQTLTMFTSSLYLAALLSSLVASTVTRKLGRKLSMLFGGVLFCAGALINGFAKAVWMLIVGRIFLGFGIGFANQSVPLYLSEMAPYKYRGALNIGFQLSITVGILAANVLNYGFAKIKGGWGWRLSLGGAMVPALIITVGSLILPETPNSMIERGNQEEARTKLKRIRGIADVDEEFNDLVAASEASRKVEHPWRNLLRRKYRPHLTMAIAIPFFQQLTGINVIMFYAPVLFKTIGFGSDNALMSAVITGGVNVLATIVSIYGVDKWGRRFLFIEGGIQMLICQVWITMTSILHAVMREVRREWGSRRVAQMVRHCGGAVYMHIRCGICMAWGPLGWLVPSEIFPLEIRSAAQSLNVSVNMVFTFAVAQVFMTMLCHLKFGLFLFFGFFVIVMTVFIYFFLPETKNIPIEEMVIVWKEHWFWSRFMSDVDYPNGSIELKKGGDSYHKV</sequence>
<name>A0AAW2KUM2_9LAMI</name>
<comment type="subcellular location">
    <subcellularLocation>
        <location evidence="1">Membrane</location>
        <topology evidence="1">Multi-pass membrane protein</topology>
    </subcellularLocation>
</comment>
<keyword evidence="6" id="KW-0769">Symport</keyword>
<dbReference type="InterPro" id="IPR020846">
    <property type="entry name" value="MFS_dom"/>
</dbReference>
<feature type="transmembrane region" description="Helical" evidence="11">
    <location>
        <begin position="108"/>
        <end position="127"/>
    </location>
</feature>
<keyword evidence="5 11" id="KW-0812">Transmembrane</keyword>
<evidence type="ECO:0000256" key="7">
    <source>
        <dbReference type="ARBA" id="ARBA00022989"/>
    </source>
</evidence>
<dbReference type="GO" id="GO:0015145">
    <property type="term" value="F:monosaccharide transmembrane transporter activity"/>
    <property type="evidence" value="ECO:0007669"/>
    <property type="project" value="InterPro"/>
</dbReference>
<dbReference type="FunFam" id="1.20.1250.20:FF:000002">
    <property type="entry name" value="Sugar transport protein 13"/>
    <property type="match status" value="1"/>
</dbReference>
<dbReference type="CDD" id="cd17361">
    <property type="entry name" value="MFS_STP"/>
    <property type="match status" value="1"/>
</dbReference>
<feature type="transmembrane region" description="Helical" evidence="11">
    <location>
        <begin position="397"/>
        <end position="416"/>
    </location>
</feature>
<feature type="transmembrane region" description="Helical" evidence="11">
    <location>
        <begin position="321"/>
        <end position="343"/>
    </location>
</feature>
<accession>A0AAW2KUM2</accession>
<dbReference type="PROSITE" id="PS00217">
    <property type="entry name" value="SUGAR_TRANSPORT_2"/>
    <property type="match status" value="1"/>
</dbReference>
<feature type="transmembrane region" description="Helical" evidence="11">
    <location>
        <begin position="134"/>
        <end position="153"/>
    </location>
</feature>
<evidence type="ECO:0000256" key="4">
    <source>
        <dbReference type="ARBA" id="ARBA00022597"/>
    </source>
</evidence>
<dbReference type="InterPro" id="IPR005828">
    <property type="entry name" value="MFS_sugar_transport-like"/>
</dbReference>
<dbReference type="SUPFAM" id="SSF103473">
    <property type="entry name" value="MFS general substrate transporter"/>
    <property type="match status" value="1"/>
</dbReference>
<evidence type="ECO:0000256" key="11">
    <source>
        <dbReference type="SAM" id="Phobius"/>
    </source>
</evidence>
<feature type="transmembrane region" description="Helical" evidence="11">
    <location>
        <begin position="285"/>
        <end position="309"/>
    </location>
</feature>
<feature type="transmembrane region" description="Helical" evidence="11">
    <location>
        <begin position="173"/>
        <end position="192"/>
    </location>
</feature>
<feature type="transmembrane region" description="Helical" evidence="11">
    <location>
        <begin position="436"/>
        <end position="454"/>
    </location>
</feature>
<dbReference type="GO" id="GO:0016020">
    <property type="term" value="C:membrane"/>
    <property type="evidence" value="ECO:0007669"/>
    <property type="project" value="UniProtKB-SubCell"/>
</dbReference>
<feature type="transmembrane region" description="Helical" evidence="11">
    <location>
        <begin position="204"/>
        <end position="223"/>
    </location>
</feature>
<evidence type="ECO:0000256" key="5">
    <source>
        <dbReference type="ARBA" id="ARBA00022692"/>
    </source>
</evidence>
<protein>
    <submittedName>
        <fullName evidence="13">Sugar carrier protein C</fullName>
    </submittedName>
</protein>
<comment type="similarity">
    <text evidence="9">Belongs to the major facilitator superfamily. Phosphate:H(+) symporter (TC 2.A.1.9) family.</text>
</comment>
<evidence type="ECO:0000256" key="9">
    <source>
        <dbReference type="ARBA" id="ARBA00044504"/>
    </source>
</evidence>
<dbReference type="GO" id="GO:0015293">
    <property type="term" value="F:symporter activity"/>
    <property type="evidence" value="ECO:0007669"/>
    <property type="project" value="UniProtKB-KW"/>
</dbReference>
<dbReference type="NCBIfam" id="TIGR00879">
    <property type="entry name" value="SP"/>
    <property type="match status" value="1"/>
</dbReference>
<feature type="transmembrane region" description="Helical" evidence="11">
    <location>
        <begin position="461"/>
        <end position="480"/>
    </location>
</feature>
<dbReference type="Pfam" id="PF00083">
    <property type="entry name" value="Sugar_tr"/>
    <property type="match status" value="1"/>
</dbReference>
<evidence type="ECO:0000313" key="13">
    <source>
        <dbReference type="EMBL" id="KAL0310682.1"/>
    </source>
</evidence>
<evidence type="ECO:0000256" key="2">
    <source>
        <dbReference type="ARBA" id="ARBA00010992"/>
    </source>
</evidence>
<feature type="transmembrane region" description="Helical" evidence="11">
    <location>
        <begin position="83"/>
        <end position="102"/>
    </location>
</feature>
<comment type="similarity">
    <text evidence="2 10">Belongs to the major facilitator superfamily. Sugar transporter (TC 2.A.1.1) family.</text>
</comment>
<gene>
    <name evidence="13" type="ORF">Sangu_2362900</name>
</gene>
<evidence type="ECO:0000256" key="6">
    <source>
        <dbReference type="ARBA" id="ARBA00022847"/>
    </source>
</evidence>
<dbReference type="PANTHER" id="PTHR23500:SF574">
    <property type="entry name" value="SUGAR TRANSPORT PROTEIN 1"/>
    <property type="match status" value="1"/>
</dbReference>
<feature type="domain" description="Major facilitator superfamily (MFS) profile" evidence="12">
    <location>
        <begin position="27"/>
        <end position="484"/>
    </location>
</feature>
<keyword evidence="4" id="KW-0762">Sugar transport</keyword>
<proteinExistence type="inferred from homology"/>
<evidence type="ECO:0000256" key="10">
    <source>
        <dbReference type="RuleBase" id="RU003346"/>
    </source>
</evidence>
<evidence type="ECO:0000256" key="8">
    <source>
        <dbReference type="ARBA" id="ARBA00023136"/>
    </source>
</evidence>
<dbReference type="AlphaFoldDB" id="A0AAW2KUM2"/>
<evidence type="ECO:0000256" key="3">
    <source>
        <dbReference type="ARBA" id="ARBA00022448"/>
    </source>
</evidence>
<comment type="caution">
    <text evidence="13">The sequence shown here is derived from an EMBL/GenBank/DDBJ whole genome shotgun (WGS) entry which is preliminary data.</text>
</comment>
<feature type="transmembrane region" description="Helical" evidence="11">
    <location>
        <begin position="355"/>
        <end position="376"/>
    </location>
</feature>
<dbReference type="PROSITE" id="PS00216">
    <property type="entry name" value="SUGAR_TRANSPORT_1"/>
    <property type="match status" value="1"/>
</dbReference>
<dbReference type="InterPro" id="IPR036259">
    <property type="entry name" value="MFS_trans_sf"/>
</dbReference>
<organism evidence="13">
    <name type="scientific">Sesamum angustifolium</name>
    <dbReference type="NCBI Taxonomy" id="2727405"/>
    <lineage>
        <taxon>Eukaryota</taxon>
        <taxon>Viridiplantae</taxon>
        <taxon>Streptophyta</taxon>
        <taxon>Embryophyta</taxon>
        <taxon>Tracheophyta</taxon>
        <taxon>Spermatophyta</taxon>
        <taxon>Magnoliopsida</taxon>
        <taxon>eudicotyledons</taxon>
        <taxon>Gunneridae</taxon>
        <taxon>Pentapetalae</taxon>
        <taxon>asterids</taxon>
        <taxon>lamiids</taxon>
        <taxon>Lamiales</taxon>
        <taxon>Pedaliaceae</taxon>
        <taxon>Sesamum</taxon>
    </lineage>
</organism>
<dbReference type="InterPro" id="IPR044778">
    <property type="entry name" value="MFS_STP/MST-like_plant"/>
</dbReference>
<dbReference type="InterPro" id="IPR005829">
    <property type="entry name" value="Sugar_transporter_CS"/>
</dbReference>
<dbReference type="EMBL" id="JACGWK010000016">
    <property type="protein sequence ID" value="KAL0310682.1"/>
    <property type="molecule type" value="Genomic_DNA"/>
</dbReference>
<dbReference type="PRINTS" id="PR00171">
    <property type="entry name" value="SUGRTRNSPORT"/>
</dbReference>
<keyword evidence="3 10" id="KW-0813">Transport</keyword>
<reference evidence="13" key="1">
    <citation type="submission" date="2020-06" db="EMBL/GenBank/DDBJ databases">
        <authorList>
            <person name="Li T."/>
            <person name="Hu X."/>
            <person name="Zhang T."/>
            <person name="Song X."/>
            <person name="Zhang H."/>
            <person name="Dai N."/>
            <person name="Sheng W."/>
            <person name="Hou X."/>
            <person name="Wei L."/>
        </authorList>
    </citation>
    <scope>NUCLEOTIDE SEQUENCE</scope>
    <source>
        <strain evidence="13">G01</strain>
        <tissue evidence="13">Leaf</tissue>
    </source>
</reference>
<keyword evidence="8 11" id="KW-0472">Membrane</keyword>
<dbReference type="InterPro" id="IPR003663">
    <property type="entry name" value="Sugar/inositol_transpt"/>
</dbReference>
<keyword evidence="7 11" id="KW-1133">Transmembrane helix</keyword>